<feature type="transmembrane region" description="Helical" evidence="1">
    <location>
        <begin position="61"/>
        <end position="83"/>
    </location>
</feature>
<organism evidence="2 3">
    <name type="scientific">Candidatus Daviesbacteria bacterium GW2011_GWA2_42_7</name>
    <dbReference type="NCBI Taxonomy" id="1618425"/>
    <lineage>
        <taxon>Bacteria</taxon>
        <taxon>Candidatus Daviesiibacteriota</taxon>
    </lineage>
</organism>
<evidence type="ECO:0000313" key="2">
    <source>
        <dbReference type="EMBL" id="KKS70850.1"/>
    </source>
</evidence>
<comment type="caution">
    <text evidence="2">The sequence shown here is derived from an EMBL/GenBank/DDBJ whole genome shotgun (WGS) entry which is preliminary data.</text>
</comment>
<keyword evidence="1" id="KW-1133">Transmembrane helix</keyword>
<accession>A0A0G1BBU7</accession>
<reference evidence="2 3" key="1">
    <citation type="journal article" date="2015" name="Nature">
        <title>rRNA introns, odd ribosomes, and small enigmatic genomes across a large radiation of phyla.</title>
        <authorList>
            <person name="Brown C.T."/>
            <person name="Hug L.A."/>
            <person name="Thomas B.C."/>
            <person name="Sharon I."/>
            <person name="Castelle C.J."/>
            <person name="Singh A."/>
            <person name="Wilkins M.J."/>
            <person name="Williams K.H."/>
            <person name="Banfield J.F."/>
        </authorList>
    </citation>
    <scope>NUCLEOTIDE SEQUENCE [LARGE SCALE GENOMIC DNA]</scope>
</reference>
<evidence type="ECO:0000256" key="1">
    <source>
        <dbReference type="SAM" id="Phobius"/>
    </source>
</evidence>
<keyword evidence="1" id="KW-0472">Membrane</keyword>
<dbReference type="Proteomes" id="UP000034785">
    <property type="component" value="Unassembled WGS sequence"/>
</dbReference>
<gene>
    <name evidence="2" type="ORF">UV41_C0011G0012</name>
</gene>
<evidence type="ECO:0000313" key="3">
    <source>
        <dbReference type="Proteomes" id="UP000034785"/>
    </source>
</evidence>
<sequence length="84" mass="9604">METEGVLNKFELLVGIWFLIEGLGMMHPKTRVWLIKLHNMFAGRATEITSTTTVWQVLRGVAYILVGSLLLYNNLILQTPLFIK</sequence>
<protein>
    <submittedName>
        <fullName evidence="2">Uncharacterized protein</fullName>
    </submittedName>
</protein>
<keyword evidence="1" id="KW-0812">Transmembrane</keyword>
<name>A0A0G1BBU7_9BACT</name>
<dbReference type="EMBL" id="LCEJ01000011">
    <property type="protein sequence ID" value="KKS70850.1"/>
    <property type="molecule type" value="Genomic_DNA"/>
</dbReference>
<proteinExistence type="predicted"/>
<dbReference type="AlphaFoldDB" id="A0A0G1BBU7"/>